<reference evidence="1 2" key="1">
    <citation type="journal article" date="2006" name="Int. J. Syst. Evol. Microbiol.">
        <title>Dyella yeojuensis sp. nov., isolated from greenhouse soil in Korea.</title>
        <authorList>
            <person name="Kim B.Y."/>
            <person name="Weon H.Y."/>
            <person name="Lee K.H."/>
            <person name="Seok S.J."/>
            <person name="Kwon S.W."/>
            <person name="Go S.J."/>
            <person name="Stackebrandt E."/>
        </authorList>
    </citation>
    <scope>NUCLEOTIDE SEQUENCE [LARGE SCALE GENOMIC DNA]</scope>
    <source>
        <strain evidence="1 2">DSM 17673</strain>
    </source>
</reference>
<evidence type="ECO:0000313" key="1">
    <source>
        <dbReference type="EMBL" id="NID17006.1"/>
    </source>
</evidence>
<accession>A0A7X5QX21</accession>
<dbReference type="RefSeq" id="WP_166700806.1">
    <property type="nucleotide sequence ID" value="NZ_JAAQTL010000002.1"/>
</dbReference>
<proteinExistence type="predicted"/>
<organism evidence="1 2">
    <name type="scientific">Luteibacter yeojuensis</name>
    <dbReference type="NCBI Taxonomy" id="345309"/>
    <lineage>
        <taxon>Bacteria</taxon>
        <taxon>Pseudomonadati</taxon>
        <taxon>Pseudomonadota</taxon>
        <taxon>Gammaproteobacteria</taxon>
        <taxon>Lysobacterales</taxon>
        <taxon>Rhodanobacteraceae</taxon>
        <taxon>Luteibacter</taxon>
    </lineage>
</organism>
<evidence type="ECO:0000313" key="2">
    <source>
        <dbReference type="Proteomes" id="UP000518878"/>
    </source>
</evidence>
<protein>
    <submittedName>
        <fullName evidence="1">Uncharacterized protein</fullName>
    </submittedName>
</protein>
<sequence length="75" mass="8432">MENQSKYRVVAKAVKHHGDAGEQVYRASYRILDHIGEEIEASTGTHDFKDITSAFNEAFALGHERLRAMGVETLQ</sequence>
<dbReference type="AlphaFoldDB" id="A0A7X5QX21"/>
<keyword evidence="2" id="KW-1185">Reference proteome</keyword>
<dbReference type="Proteomes" id="UP000518878">
    <property type="component" value="Unassembled WGS sequence"/>
</dbReference>
<gene>
    <name evidence="1" type="ORF">HBF32_16135</name>
</gene>
<name>A0A7X5QX21_9GAMM</name>
<dbReference type="EMBL" id="JAAQTL010000002">
    <property type="protein sequence ID" value="NID17006.1"/>
    <property type="molecule type" value="Genomic_DNA"/>
</dbReference>
<comment type="caution">
    <text evidence="1">The sequence shown here is derived from an EMBL/GenBank/DDBJ whole genome shotgun (WGS) entry which is preliminary data.</text>
</comment>